<reference evidence="2" key="1">
    <citation type="submission" date="2017-03" db="EMBL/GenBank/DDBJ databases">
        <authorList>
            <person name="Rodrigo-Torres L."/>
            <person name="Arahal R.D."/>
            <person name="Lucena T."/>
        </authorList>
    </citation>
    <scope>NUCLEOTIDE SEQUENCE [LARGE SCALE GENOMIC DNA]</scope>
    <source>
        <strain evidence="2">CECT 8411</strain>
    </source>
</reference>
<gene>
    <name evidence="1" type="ORF">RUM8411_03523</name>
</gene>
<keyword evidence="2" id="KW-1185">Reference proteome</keyword>
<evidence type="ECO:0000313" key="1">
    <source>
        <dbReference type="EMBL" id="SLN69301.1"/>
    </source>
</evidence>
<dbReference type="Pfam" id="PF11149">
    <property type="entry name" value="DUF2924"/>
    <property type="match status" value="1"/>
</dbReference>
<evidence type="ECO:0000313" key="2">
    <source>
        <dbReference type="Proteomes" id="UP000193778"/>
    </source>
</evidence>
<proteinExistence type="predicted"/>
<organism evidence="1 2">
    <name type="scientific">Ruegeria meonggei</name>
    <dbReference type="NCBI Taxonomy" id="1446476"/>
    <lineage>
        <taxon>Bacteria</taxon>
        <taxon>Pseudomonadati</taxon>
        <taxon>Pseudomonadota</taxon>
        <taxon>Alphaproteobacteria</taxon>
        <taxon>Rhodobacterales</taxon>
        <taxon>Roseobacteraceae</taxon>
        <taxon>Ruegeria</taxon>
    </lineage>
</organism>
<accession>A0A1X7A3Q8</accession>
<protein>
    <recommendedName>
        <fullName evidence="3">DUF2924 domain-containing protein</fullName>
    </recommendedName>
</protein>
<dbReference type="EMBL" id="FWFP01000011">
    <property type="protein sequence ID" value="SLN69301.1"/>
    <property type="molecule type" value="Genomic_DNA"/>
</dbReference>
<dbReference type="AlphaFoldDB" id="A0A1X7A3Q8"/>
<dbReference type="InterPro" id="IPR021322">
    <property type="entry name" value="DUF2924"/>
</dbReference>
<name>A0A1X7A3Q8_9RHOB</name>
<dbReference type="Proteomes" id="UP000193778">
    <property type="component" value="Unassembled WGS sequence"/>
</dbReference>
<sequence length="172" mass="19065">MLSQPFLRRFIAFEMQSRRHGGLSRQVKATLGKGSEKKSRPQCPALKPGGRLLREWYGVTHVVDVAGDGFTWNGRPYRSLSAIAREITGAHWSGPRFFGQDPPKLVTNSAKKLLVEHICCDGGVPILGFFVGCLAQISVLTDLADKAVNSCNLFFGRFVCRTDFDTVIYSDQ</sequence>
<evidence type="ECO:0008006" key="3">
    <source>
        <dbReference type="Google" id="ProtNLM"/>
    </source>
</evidence>